<feature type="domain" description="BioF2-like acetyltransferase" evidence="1">
    <location>
        <begin position="185"/>
        <end position="325"/>
    </location>
</feature>
<dbReference type="Pfam" id="PF13480">
    <property type="entry name" value="Acetyltransf_6"/>
    <property type="match status" value="1"/>
</dbReference>
<evidence type="ECO:0000313" key="2">
    <source>
        <dbReference type="EMBL" id="NNG25808.1"/>
    </source>
</evidence>
<sequence length="419" mass="48357">MHFNPVSPLAENMGLHKIGEHEPFLDSPLADGQRLPNRSGRSDAYALRVYENEIPPFVEVHLEKLYDNIYCSLARLRLYESMEGISTFVASDGNDIRFLILFRLFRGVVKVVNQQIELREHDIACFANEIFAVYPGVRRIEFYALNCTIHSSAFQYLYQQIQQLEENVIEISGNGNDYLRQLGSKTRCGIQKYMRKTVADFPSYRFEVFAQDRVTIDLVSAVVRLTEMRMKFKHKPSYLGADSIATLAKLARTHGYITTITIDGEICAANLCFKVRDRHFAQVIAHDPRFNQYALGHQLNLQSILYSISDGAKEIWMMGGRSEEKARFHARQRFLNSIVVYRTRFDALCSWPTFIRIVLRKRAMSARRFLRKKSLENNNPGRFVARLVHLTRHARAVVGKASHVVWTFLAARRDGDHTE</sequence>
<name>A0A7Y2K3Z6_9BURK</name>
<dbReference type="Gene3D" id="3.40.630.30">
    <property type="match status" value="1"/>
</dbReference>
<reference evidence="2 3" key="1">
    <citation type="submission" date="2020-04" db="EMBL/GenBank/DDBJ databases">
        <title>Massilia sp. nov., a cold adapted bacteria isolated from Arctic soil.</title>
        <authorList>
            <person name="Son J."/>
            <person name="Ka J.-O."/>
        </authorList>
    </citation>
    <scope>NUCLEOTIDE SEQUENCE [LARGE SCALE GENOMIC DNA]</scope>
    <source>
        <strain evidence="2 3">ML15P13</strain>
    </source>
</reference>
<evidence type="ECO:0000313" key="3">
    <source>
        <dbReference type="Proteomes" id="UP000533905"/>
    </source>
</evidence>
<organism evidence="2 3">
    <name type="scientific">Telluria aromaticivorans</name>
    <dbReference type="NCBI Taxonomy" id="2725995"/>
    <lineage>
        <taxon>Bacteria</taxon>
        <taxon>Pseudomonadati</taxon>
        <taxon>Pseudomonadota</taxon>
        <taxon>Betaproteobacteria</taxon>
        <taxon>Burkholderiales</taxon>
        <taxon>Oxalobacteraceae</taxon>
        <taxon>Telluria group</taxon>
        <taxon>Telluria</taxon>
    </lineage>
</organism>
<dbReference type="Proteomes" id="UP000533905">
    <property type="component" value="Unassembled WGS sequence"/>
</dbReference>
<dbReference type="EMBL" id="JABAIV010000015">
    <property type="protein sequence ID" value="NNG25808.1"/>
    <property type="molecule type" value="Genomic_DNA"/>
</dbReference>
<protein>
    <submittedName>
        <fullName evidence="2">GNAT family N-acetyltransferase</fullName>
    </submittedName>
</protein>
<dbReference type="SUPFAM" id="SSF55729">
    <property type="entry name" value="Acyl-CoA N-acyltransferases (Nat)"/>
    <property type="match status" value="1"/>
</dbReference>
<accession>A0A7Y2K3Z6</accession>
<proteinExistence type="predicted"/>
<keyword evidence="2" id="KW-0808">Transferase</keyword>
<dbReference type="RefSeq" id="WP_171088593.1">
    <property type="nucleotide sequence ID" value="NZ_JABAIV010000015.1"/>
</dbReference>
<dbReference type="GO" id="GO:0016740">
    <property type="term" value="F:transferase activity"/>
    <property type="evidence" value="ECO:0007669"/>
    <property type="project" value="UniProtKB-KW"/>
</dbReference>
<comment type="caution">
    <text evidence="2">The sequence shown here is derived from an EMBL/GenBank/DDBJ whole genome shotgun (WGS) entry which is preliminary data.</text>
</comment>
<dbReference type="AlphaFoldDB" id="A0A7Y2K3Z6"/>
<keyword evidence="3" id="KW-1185">Reference proteome</keyword>
<gene>
    <name evidence="2" type="ORF">HGB41_22755</name>
</gene>
<dbReference type="InterPro" id="IPR016181">
    <property type="entry name" value="Acyl_CoA_acyltransferase"/>
</dbReference>
<dbReference type="InterPro" id="IPR038740">
    <property type="entry name" value="BioF2-like_GNAT_dom"/>
</dbReference>
<evidence type="ECO:0000259" key="1">
    <source>
        <dbReference type="Pfam" id="PF13480"/>
    </source>
</evidence>